<evidence type="ECO:0000313" key="1">
    <source>
        <dbReference type="EMBL" id="AXF75082.1"/>
    </source>
</evidence>
<dbReference type="AlphaFoldDB" id="A0A0M2KAN1"/>
<dbReference type="Proteomes" id="UP000033924">
    <property type="component" value="Unassembled WGS sequence"/>
</dbReference>
<protein>
    <submittedName>
        <fullName evidence="2">Uncharacterized protein</fullName>
    </submittedName>
</protein>
<keyword evidence="3" id="KW-1185">Reference proteome</keyword>
<dbReference type="EMBL" id="CP013970">
    <property type="protein sequence ID" value="AXF75082.1"/>
    <property type="molecule type" value="Genomic_DNA"/>
</dbReference>
<gene>
    <name evidence="1" type="ORF">AV903_01500</name>
    <name evidence="2" type="ORF">SY86_25595</name>
</gene>
<dbReference type="STRING" id="65700.SY86_25595"/>
<evidence type="ECO:0000313" key="4">
    <source>
        <dbReference type="Proteomes" id="UP000264980"/>
    </source>
</evidence>
<name>A0A0M2KAN1_9GAMM</name>
<dbReference type="PATRIC" id="fig|65700.7.peg.6318"/>
<reference evidence="2 3" key="1">
    <citation type="submission" date="2015-01" db="EMBL/GenBank/DDBJ databases">
        <title>Erwinia tracheiphila.</title>
        <authorList>
            <person name="Shapiro L.R."/>
        </authorList>
    </citation>
    <scope>NUCLEOTIDE SEQUENCE [LARGE SCALE GENOMIC DNA]</scope>
    <source>
        <strain evidence="2 3">BuffGH</strain>
    </source>
</reference>
<evidence type="ECO:0000313" key="2">
    <source>
        <dbReference type="EMBL" id="KKF34332.1"/>
    </source>
</evidence>
<dbReference type="EMBL" id="JXNU01000005">
    <property type="protein sequence ID" value="KKF34332.1"/>
    <property type="molecule type" value="Genomic_DNA"/>
</dbReference>
<sequence>MLACGSHNLPATVINAMPFKSKLTHPQNLSDEALAEQVFLRTKIAAEACEMNSLILFLSGKKYLFSAAMKANF</sequence>
<proteinExistence type="predicted"/>
<evidence type="ECO:0000313" key="3">
    <source>
        <dbReference type="Proteomes" id="UP000033924"/>
    </source>
</evidence>
<organism evidence="2 3">
    <name type="scientific">Erwinia tracheiphila</name>
    <dbReference type="NCBI Taxonomy" id="65700"/>
    <lineage>
        <taxon>Bacteria</taxon>
        <taxon>Pseudomonadati</taxon>
        <taxon>Pseudomonadota</taxon>
        <taxon>Gammaproteobacteria</taxon>
        <taxon>Enterobacterales</taxon>
        <taxon>Erwiniaceae</taxon>
        <taxon>Erwinia</taxon>
    </lineage>
</organism>
<accession>A0A0M2KAN1</accession>
<dbReference type="Proteomes" id="UP000264980">
    <property type="component" value="Chromosome"/>
</dbReference>
<reference evidence="1 4" key="2">
    <citation type="submission" date="2016-01" db="EMBL/GenBank/DDBJ databases">
        <authorList>
            <person name="Oliw E.H."/>
        </authorList>
    </citation>
    <scope>NUCLEOTIDE SEQUENCE [LARGE SCALE GENOMIC DNA]</scope>
    <source>
        <strain evidence="1 4">MDcuke</strain>
    </source>
</reference>